<feature type="compositionally biased region" description="Acidic residues" evidence="1">
    <location>
        <begin position="142"/>
        <end position="153"/>
    </location>
</feature>
<evidence type="ECO:0000313" key="3">
    <source>
        <dbReference type="Proteomes" id="UP000610966"/>
    </source>
</evidence>
<protein>
    <recommendedName>
        <fullName evidence="4">Prevent-host-death family protein</fullName>
    </recommendedName>
</protein>
<dbReference type="Proteomes" id="UP000610966">
    <property type="component" value="Unassembled WGS sequence"/>
</dbReference>
<gene>
    <name evidence="2" type="ORF">Mth01_46380</name>
</gene>
<accession>A0A8J3RCR5</accession>
<dbReference type="AlphaFoldDB" id="A0A8J3RCR5"/>
<feature type="region of interest" description="Disordered" evidence="1">
    <location>
        <begin position="134"/>
        <end position="160"/>
    </location>
</feature>
<sequence>MNNGSVTATATFSTFLRSPSSVIEMLDEGGDVVLLRRDGEPLRLSKAREAEQEVDTLQALAQLIAASLDDEVCDRLAARLGEPFPWIGLLPPQRQREFVAEFLRTARACASVRRFDRLTSMLHAWKATAEAYADPHLTPDGSDLDYLDTEESADDPRTTS</sequence>
<reference evidence="2" key="1">
    <citation type="submission" date="2021-01" db="EMBL/GenBank/DDBJ databases">
        <title>Whole genome shotgun sequence of Sphaerimonospora thailandensis NBRC 107569.</title>
        <authorList>
            <person name="Komaki H."/>
            <person name="Tamura T."/>
        </authorList>
    </citation>
    <scope>NUCLEOTIDE SEQUENCE</scope>
    <source>
        <strain evidence="2">NBRC 107569</strain>
    </source>
</reference>
<keyword evidence="3" id="KW-1185">Reference proteome</keyword>
<dbReference type="EMBL" id="BOOG01000050">
    <property type="protein sequence ID" value="GIH72385.1"/>
    <property type="molecule type" value="Genomic_DNA"/>
</dbReference>
<evidence type="ECO:0000313" key="2">
    <source>
        <dbReference type="EMBL" id="GIH72385.1"/>
    </source>
</evidence>
<evidence type="ECO:0008006" key="4">
    <source>
        <dbReference type="Google" id="ProtNLM"/>
    </source>
</evidence>
<name>A0A8J3RCR5_9ACTN</name>
<proteinExistence type="predicted"/>
<organism evidence="2 3">
    <name type="scientific">Sphaerimonospora thailandensis</name>
    <dbReference type="NCBI Taxonomy" id="795644"/>
    <lineage>
        <taxon>Bacteria</taxon>
        <taxon>Bacillati</taxon>
        <taxon>Actinomycetota</taxon>
        <taxon>Actinomycetes</taxon>
        <taxon>Streptosporangiales</taxon>
        <taxon>Streptosporangiaceae</taxon>
        <taxon>Sphaerimonospora</taxon>
    </lineage>
</organism>
<evidence type="ECO:0000256" key="1">
    <source>
        <dbReference type="SAM" id="MobiDB-lite"/>
    </source>
</evidence>
<comment type="caution">
    <text evidence="2">The sequence shown here is derived from an EMBL/GenBank/DDBJ whole genome shotgun (WGS) entry which is preliminary data.</text>
</comment>